<dbReference type="PROSITE" id="PS51708">
    <property type="entry name" value="CHAD"/>
    <property type="match status" value="1"/>
</dbReference>
<evidence type="ECO:0000313" key="2">
    <source>
        <dbReference type="EMBL" id="MDZ8161402.1"/>
    </source>
</evidence>
<dbReference type="SMART" id="SM00880">
    <property type="entry name" value="CHAD"/>
    <property type="match status" value="1"/>
</dbReference>
<gene>
    <name evidence="2" type="ORF">R2Q92_06090</name>
</gene>
<dbReference type="Pfam" id="PF05235">
    <property type="entry name" value="CHAD"/>
    <property type="match status" value="1"/>
</dbReference>
<keyword evidence="3" id="KW-1185">Reference proteome</keyword>
<dbReference type="PANTHER" id="PTHR39339:SF1">
    <property type="entry name" value="CHAD DOMAIN-CONTAINING PROTEIN"/>
    <property type="match status" value="1"/>
</dbReference>
<organism evidence="2 3">
    <name type="scientific">Microbacterium aquimaris</name>
    <dbReference type="NCBI Taxonomy" id="459816"/>
    <lineage>
        <taxon>Bacteria</taxon>
        <taxon>Bacillati</taxon>
        <taxon>Actinomycetota</taxon>
        <taxon>Actinomycetes</taxon>
        <taxon>Micrococcales</taxon>
        <taxon>Microbacteriaceae</taxon>
        <taxon>Microbacterium</taxon>
    </lineage>
</organism>
<evidence type="ECO:0000313" key="3">
    <source>
        <dbReference type="Proteomes" id="UP001291912"/>
    </source>
</evidence>
<name>A0ABU5N5R9_9MICO</name>
<feature type="domain" description="CHAD" evidence="1">
    <location>
        <begin position="5"/>
        <end position="283"/>
    </location>
</feature>
<dbReference type="Gene3D" id="1.40.20.10">
    <property type="entry name" value="CHAD domain"/>
    <property type="match status" value="1"/>
</dbReference>
<dbReference type="EMBL" id="JAWJYN010000001">
    <property type="protein sequence ID" value="MDZ8161402.1"/>
    <property type="molecule type" value="Genomic_DNA"/>
</dbReference>
<dbReference type="PANTHER" id="PTHR39339">
    <property type="entry name" value="SLR1444 PROTEIN"/>
    <property type="match status" value="1"/>
</dbReference>
<sequence>MTRPSGLRSDDLLARILRTAADELEATRAPMLEDLPDALHQHRTRVRRLRSVLAGFRDVLDEPAAERLRVLYAEWGSQLGVARDLEVLAAAAEAALVERDVGDGPTFERLVEAPRVEYARAHARLVQLADLRRARERARLLEAFVAESRVEDGASPAEGPAIDVLRREARRVGRRAEARDGTDASLHALRKAGRRLRYISEAIAAAAPDLHPGEVAALAEAGDIVHDRLGAHRDARSFARFVEREAVLAGRAGEPTEVYDDIVRAAREQAAGGPPALKKPLARIGDARRALR</sequence>
<dbReference type="InterPro" id="IPR038186">
    <property type="entry name" value="CHAD_dom_sf"/>
</dbReference>
<evidence type="ECO:0000259" key="1">
    <source>
        <dbReference type="PROSITE" id="PS51708"/>
    </source>
</evidence>
<proteinExistence type="predicted"/>
<dbReference type="RefSeq" id="WP_194424019.1">
    <property type="nucleotide sequence ID" value="NZ_BAAAPT010000001.1"/>
</dbReference>
<accession>A0ABU5N5R9</accession>
<dbReference type="Proteomes" id="UP001291912">
    <property type="component" value="Unassembled WGS sequence"/>
</dbReference>
<comment type="caution">
    <text evidence="2">The sequence shown here is derived from an EMBL/GenBank/DDBJ whole genome shotgun (WGS) entry which is preliminary data.</text>
</comment>
<protein>
    <submittedName>
        <fullName evidence="2">CHAD domain-containing protein</fullName>
    </submittedName>
</protein>
<reference evidence="2 3" key="1">
    <citation type="submission" date="2023-10" db="EMBL/GenBank/DDBJ databases">
        <title>Microbacterium xanthum sp. nov., isolated from seaweed.</title>
        <authorList>
            <person name="Lee S.D."/>
        </authorList>
    </citation>
    <scope>NUCLEOTIDE SEQUENCE [LARGE SCALE GENOMIC DNA]</scope>
    <source>
        <strain evidence="2 3">KCTC 19124</strain>
    </source>
</reference>
<dbReference type="InterPro" id="IPR007899">
    <property type="entry name" value="CHAD_dom"/>
</dbReference>